<dbReference type="STRING" id="604330.SAMN04489857_1641"/>
<gene>
    <name evidence="1" type="ORF">SAMN04487824_10385</name>
</gene>
<protein>
    <submittedName>
        <fullName evidence="1">Probable selenium-dependent hydroxylase accessory protein YqeC</fullName>
    </submittedName>
</protein>
<dbReference type="Pfam" id="PF19842">
    <property type="entry name" value="YqeC"/>
    <property type="match status" value="1"/>
</dbReference>
<dbReference type="NCBIfam" id="TIGR03172">
    <property type="entry name" value="selenium cofactor biosynthesis protein YqeC"/>
    <property type="match status" value="1"/>
</dbReference>
<proteinExistence type="predicted"/>
<sequence length="223" mass="23368">MGLAEELEIGRGITAVIGSGGKTSLLDALARELDGTVVLTTTTHVLPFGCPVLTDADERAVEQALWYSRVVCVGTPTGDGSGKLAAPRLKMRTLSVLADYVLVEADGAARHPLKAHADYEPVIPAGADRVVQVVGASGFGRPVAQAVHRPEVFCKLAGCDATDIATPALVARAIAAEHVRGLRADVLLVSQMTPQGEKDVQSFEQALREEGDQTPLVTWPALG</sequence>
<reference evidence="2" key="1">
    <citation type="submission" date="2016-10" db="EMBL/GenBank/DDBJ databases">
        <authorList>
            <person name="Varghese N."/>
            <person name="Submissions S."/>
        </authorList>
    </citation>
    <scope>NUCLEOTIDE SEQUENCE [LARGE SCALE GENOMIC DNA]</scope>
    <source>
        <strain evidence="2">DSM 22619</strain>
    </source>
</reference>
<organism evidence="1 2">
    <name type="scientific">Parafannyhessea umbonata</name>
    <dbReference type="NCBI Taxonomy" id="604330"/>
    <lineage>
        <taxon>Bacteria</taxon>
        <taxon>Bacillati</taxon>
        <taxon>Actinomycetota</taxon>
        <taxon>Coriobacteriia</taxon>
        <taxon>Coriobacteriales</taxon>
        <taxon>Atopobiaceae</taxon>
        <taxon>Parafannyhessea</taxon>
    </lineage>
</organism>
<keyword evidence="2" id="KW-1185">Reference proteome</keyword>
<evidence type="ECO:0000313" key="2">
    <source>
        <dbReference type="Proteomes" id="UP000198528"/>
    </source>
</evidence>
<dbReference type="AlphaFoldDB" id="A0A1G6IVR3"/>
<evidence type="ECO:0000313" key="1">
    <source>
        <dbReference type="EMBL" id="SDC10597.1"/>
    </source>
</evidence>
<name>A0A1G6IVR3_9ACTN</name>
<dbReference type="Proteomes" id="UP000198528">
    <property type="component" value="Unassembled WGS sequence"/>
</dbReference>
<dbReference type="EMBL" id="FMZL01000003">
    <property type="protein sequence ID" value="SDC10597.1"/>
    <property type="molecule type" value="Genomic_DNA"/>
</dbReference>
<dbReference type="RefSeq" id="WP_090845221.1">
    <property type="nucleotide sequence ID" value="NZ_FMZL01000003.1"/>
</dbReference>
<accession>A0A1G6IVR3</accession>
<dbReference type="InterPro" id="IPR017587">
    <property type="entry name" value="YqeC"/>
</dbReference>